<dbReference type="Gene3D" id="3.40.395.10">
    <property type="entry name" value="Adenoviral Proteinase, Chain A"/>
    <property type="match status" value="1"/>
</dbReference>
<dbReference type="GO" id="GO:0008234">
    <property type="term" value="F:cysteine-type peptidase activity"/>
    <property type="evidence" value="ECO:0007669"/>
    <property type="project" value="InterPro"/>
</dbReference>
<dbReference type="Pfam" id="PF02902">
    <property type="entry name" value="Peptidase_C48"/>
    <property type="match status" value="1"/>
</dbReference>
<dbReference type="PANTHER" id="PTHR33022:SF13">
    <property type="entry name" value="UBIQUITIN-LIKE PROTEASE FAMILY PROFILE DOMAIN-CONTAINING PROTEIN"/>
    <property type="match status" value="1"/>
</dbReference>
<evidence type="ECO:0000259" key="5">
    <source>
        <dbReference type="PROSITE" id="PS50600"/>
    </source>
</evidence>
<keyword evidence="2" id="KW-0645">Protease</keyword>
<protein>
    <recommendedName>
        <fullName evidence="5">Ubiquitin-like protease family profile domain-containing protein</fullName>
    </recommendedName>
</protein>
<comment type="caution">
    <text evidence="6">The sequence shown here is derived from an EMBL/GenBank/DDBJ whole genome shotgun (WGS) entry which is preliminary data.</text>
</comment>
<organism evidence="6 7">
    <name type="scientific">Capsicum annuum</name>
    <name type="common">Capsicum pepper</name>
    <dbReference type="NCBI Taxonomy" id="4072"/>
    <lineage>
        <taxon>Eukaryota</taxon>
        <taxon>Viridiplantae</taxon>
        <taxon>Streptophyta</taxon>
        <taxon>Embryophyta</taxon>
        <taxon>Tracheophyta</taxon>
        <taxon>Spermatophyta</taxon>
        <taxon>Magnoliopsida</taxon>
        <taxon>eudicotyledons</taxon>
        <taxon>Gunneridae</taxon>
        <taxon>Pentapetalae</taxon>
        <taxon>asterids</taxon>
        <taxon>lamiids</taxon>
        <taxon>Solanales</taxon>
        <taxon>Solanaceae</taxon>
        <taxon>Solanoideae</taxon>
        <taxon>Capsiceae</taxon>
        <taxon>Capsicum</taxon>
    </lineage>
</organism>
<evidence type="ECO:0000256" key="3">
    <source>
        <dbReference type="ARBA" id="ARBA00022801"/>
    </source>
</evidence>
<dbReference type="PANTHER" id="PTHR33022">
    <property type="entry name" value="DUF1985 DOMAIN-CONTAINING PROTEIN"/>
    <property type="match status" value="1"/>
</dbReference>
<reference evidence="6 7" key="1">
    <citation type="journal article" date="2014" name="Nat. Genet.">
        <title>Genome sequence of the hot pepper provides insights into the evolution of pungency in Capsicum species.</title>
        <authorList>
            <person name="Kim S."/>
            <person name="Park M."/>
            <person name="Yeom S.I."/>
            <person name="Kim Y.M."/>
            <person name="Lee J.M."/>
            <person name="Lee H.A."/>
            <person name="Seo E."/>
            <person name="Choi J."/>
            <person name="Cheong K."/>
            <person name="Kim K.T."/>
            <person name="Jung K."/>
            <person name="Lee G.W."/>
            <person name="Oh S.K."/>
            <person name="Bae C."/>
            <person name="Kim S.B."/>
            <person name="Lee H.Y."/>
            <person name="Kim S.Y."/>
            <person name="Kim M.S."/>
            <person name="Kang B.C."/>
            <person name="Jo Y.D."/>
            <person name="Yang H.B."/>
            <person name="Jeong H.J."/>
            <person name="Kang W.H."/>
            <person name="Kwon J.K."/>
            <person name="Shin C."/>
            <person name="Lim J.Y."/>
            <person name="Park J.H."/>
            <person name="Huh J.H."/>
            <person name="Kim J.S."/>
            <person name="Kim B.D."/>
            <person name="Cohen O."/>
            <person name="Paran I."/>
            <person name="Suh M.C."/>
            <person name="Lee S.B."/>
            <person name="Kim Y.K."/>
            <person name="Shin Y."/>
            <person name="Noh S.J."/>
            <person name="Park J."/>
            <person name="Seo Y.S."/>
            <person name="Kwon S.Y."/>
            <person name="Kim H.A."/>
            <person name="Park J.M."/>
            <person name="Kim H.J."/>
            <person name="Choi S.B."/>
            <person name="Bosland P.W."/>
            <person name="Reeves G."/>
            <person name="Jo S.H."/>
            <person name="Lee B.W."/>
            <person name="Cho H.T."/>
            <person name="Choi H.S."/>
            <person name="Lee M.S."/>
            <person name="Yu Y."/>
            <person name="Do Choi Y."/>
            <person name="Park B.S."/>
            <person name="van Deynze A."/>
            <person name="Ashrafi H."/>
            <person name="Hill T."/>
            <person name="Kim W.T."/>
            <person name="Pai H.S."/>
            <person name="Ahn H.K."/>
            <person name="Yeam I."/>
            <person name="Giovannoni J.J."/>
            <person name="Rose J.K."/>
            <person name="Sorensen I."/>
            <person name="Lee S.J."/>
            <person name="Kim R.W."/>
            <person name="Choi I.Y."/>
            <person name="Choi B.S."/>
            <person name="Lim J.S."/>
            <person name="Lee Y.H."/>
            <person name="Choi D."/>
        </authorList>
    </citation>
    <scope>NUCLEOTIDE SEQUENCE [LARGE SCALE GENOMIC DNA]</scope>
    <source>
        <strain evidence="7">cv. CM334</strain>
    </source>
</reference>
<evidence type="ECO:0000313" key="7">
    <source>
        <dbReference type="Proteomes" id="UP000222542"/>
    </source>
</evidence>
<dbReference type="SUPFAM" id="SSF54001">
    <property type="entry name" value="Cysteine proteinases"/>
    <property type="match status" value="1"/>
</dbReference>
<dbReference type="InterPro" id="IPR003653">
    <property type="entry name" value="Peptidase_C48_C"/>
</dbReference>
<reference evidence="6 7" key="2">
    <citation type="journal article" date="2017" name="Genome Biol.">
        <title>New reference genome sequences of hot pepper reveal the massive evolution of plant disease-resistance genes by retroduplication.</title>
        <authorList>
            <person name="Kim S."/>
            <person name="Park J."/>
            <person name="Yeom S.I."/>
            <person name="Kim Y.M."/>
            <person name="Seo E."/>
            <person name="Kim K.T."/>
            <person name="Kim M.S."/>
            <person name="Lee J.M."/>
            <person name="Cheong K."/>
            <person name="Shin H.S."/>
            <person name="Kim S.B."/>
            <person name="Han K."/>
            <person name="Lee J."/>
            <person name="Park M."/>
            <person name="Lee H.A."/>
            <person name="Lee H.Y."/>
            <person name="Lee Y."/>
            <person name="Oh S."/>
            <person name="Lee J.H."/>
            <person name="Choi E."/>
            <person name="Choi E."/>
            <person name="Lee S.E."/>
            <person name="Jeon J."/>
            <person name="Kim H."/>
            <person name="Choi G."/>
            <person name="Song H."/>
            <person name="Lee J."/>
            <person name="Lee S.C."/>
            <person name="Kwon J.K."/>
            <person name="Lee H.Y."/>
            <person name="Koo N."/>
            <person name="Hong Y."/>
            <person name="Kim R.W."/>
            <person name="Kang W.H."/>
            <person name="Huh J.H."/>
            <person name="Kang B.C."/>
            <person name="Yang T.J."/>
            <person name="Lee Y.H."/>
            <person name="Bennetzen J.L."/>
            <person name="Choi D."/>
        </authorList>
    </citation>
    <scope>NUCLEOTIDE SEQUENCE [LARGE SCALE GENOMIC DNA]</scope>
    <source>
        <strain evidence="7">cv. CM334</strain>
    </source>
</reference>
<dbReference type="Proteomes" id="UP000222542">
    <property type="component" value="Unassembled WGS sequence"/>
</dbReference>
<feature type="region of interest" description="Disordered" evidence="4">
    <location>
        <begin position="275"/>
        <end position="303"/>
    </location>
</feature>
<keyword evidence="7" id="KW-1185">Reference proteome</keyword>
<gene>
    <name evidence="6" type="ORF">T459_25335</name>
</gene>
<dbReference type="InterPro" id="IPR038765">
    <property type="entry name" value="Papain-like_cys_pep_sf"/>
</dbReference>
<evidence type="ECO:0000256" key="1">
    <source>
        <dbReference type="ARBA" id="ARBA00005234"/>
    </source>
</evidence>
<accession>A0A2G2YKV5</accession>
<dbReference type="GO" id="GO:0006508">
    <property type="term" value="P:proteolysis"/>
    <property type="evidence" value="ECO:0007669"/>
    <property type="project" value="UniProtKB-KW"/>
</dbReference>
<name>A0A2G2YKV5_CAPAN</name>
<keyword evidence="3" id="KW-0378">Hydrolase</keyword>
<sequence length="303" mass="35167">MTPKRKEIESIRSKGISAATRLHPLLYELALQVLSQSGAEDNEHKEEEYLKRDDLNANSLSTEELVKTFNIDHYPVKIQCDDATDLTGDFVDVTVETTTEEHNITVDNPSTASKEKEKVEPVSLRERKNYHLKSSNLERGSKKTNTVDQRLFRMDCRWAVKASYRQLKVFRNEEYLINMIKGFSIWADLPWHLVDEVYIPINCGEEFHWVLVVIVLKERRIRVYDSISDCGLFIVAYTEYLSDGLQLSNDGLDRGLIRKRYTTLLWKYGEAKAQKSYASDIKHPRRQKPNSTAPDEEQLVHIE</sequence>
<dbReference type="PROSITE" id="PS50600">
    <property type="entry name" value="ULP_PROTEASE"/>
    <property type="match status" value="1"/>
</dbReference>
<dbReference type="AlphaFoldDB" id="A0A2G2YKV5"/>
<feature type="domain" description="Ubiquitin-like protease family profile" evidence="5">
    <location>
        <begin position="1"/>
        <end position="265"/>
    </location>
</feature>
<proteinExistence type="inferred from homology"/>
<evidence type="ECO:0000313" key="6">
    <source>
        <dbReference type="EMBL" id="PHT70231.1"/>
    </source>
</evidence>
<dbReference type="Gramene" id="PHT70231">
    <property type="protein sequence ID" value="PHT70231"/>
    <property type="gene ID" value="T459_25335"/>
</dbReference>
<evidence type="ECO:0000256" key="2">
    <source>
        <dbReference type="ARBA" id="ARBA00022670"/>
    </source>
</evidence>
<evidence type="ECO:0000256" key="4">
    <source>
        <dbReference type="SAM" id="MobiDB-lite"/>
    </source>
</evidence>
<comment type="similarity">
    <text evidence="1">Belongs to the peptidase C48 family.</text>
</comment>
<dbReference type="EMBL" id="AYRZ02000010">
    <property type="protein sequence ID" value="PHT70231.1"/>
    <property type="molecule type" value="Genomic_DNA"/>
</dbReference>